<dbReference type="SUPFAM" id="SSF57802">
    <property type="entry name" value="Rubredoxin-like"/>
    <property type="match status" value="1"/>
</dbReference>
<evidence type="ECO:0000313" key="3">
    <source>
        <dbReference type="EMBL" id="MCL7034870.1"/>
    </source>
</evidence>
<reference evidence="3" key="1">
    <citation type="submission" date="2022-03" db="EMBL/GenBank/DDBJ databases">
        <title>A functionally conserved STORR gene fusion in Papaver species that diverged 16.8 million years ago.</title>
        <authorList>
            <person name="Catania T."/>
        </authorList>
    </citation>
    <scope>NUCLEOTIDE SEQUENCE</scope>
    <source>
        <strain evidence="3">S-191538</strain>
    </source>
</reference>
<dbReference type="PANTHER" id="PTHR48136">
    <property type="entry name" value="RUBREDOXIN-LIKE SUPERFAMILY PROTEIN"/>
    <property type="match status" value="1"/>
</dbReference>
<evidence type="ECO:0000313" key="4">
    <source>
        <dbReference type="Proteomes" id="UP001177140"/>
    </source>
</evidence>
<dbReference type="Gene3D" id="2.20.28.10">
    <property type="match status" value="1"/>
</dbReference>
<evidence type="ECO:0000259" key="2">
    <source>
        <dbReference type="PROSITE" id="PS50903"/>
    </source>
</evidence>
<comment type="caution">
    <text evidence="3">The sequence shown here is derived from an EMBL/GenBank/DDBJ whole genome shotgun (WGS) entry which is preliminary data.</text>
</comment>
<dbReference type="AlphaFoldDB" id="A0AA41SHA7"/>
<keyword evidence="4" id="KW-1185">Reference proteome</keyword>
<gene>
    <name evidence="3" type="ORF">MKW94_011889</name>
</gene>
<organism evidence="3 4">
    <name type="scientific">Papaver nudicaule</name>
    <name type="common">Iceland poppy</name>
    <dbReference type="NCBI Taxonomy" id="74823"/>
    <lineage>
        <taxon>Eukaryota</taxon>
        <taxon>Viridiplantae</taxon>
        <taxon>Streptophyta</taxon>
        <taxon>Embryophyta</taxon>
        <taxon>Tracheophyta</taxon>
        <taxon>Spermatophyta</taxon>
        <taxon>Magnoliopsida</taxon>
        <taxon>Ranunculales</taxon>
        <taxon>Papaveraceae</taxon>
        <taxon>Papaveroideae</taxon>
        <taxon>Papaver</taxon>
    </lineage>
</organism>
<name>A0AA41SHA7_PAPNU</name>
<dbReference type="PANTHER" id="PTHR48136:SF1">
    <property type="entry name" value="RUBREDOXIN-LIKE SUPERFAMILY PROTEIN"/>
    <property type="match status" value="1"/>
</dbReference>
<keyword evidence="1" id="KW-1133">Transmembrane helix</keyword>
<dbReference type="InterPro" id="IPR024934">
    <property type="entry name" value="Rubredoxin-like_dom"/>
</dbReference>
<dbReference type="PROSITE" id="PS50903">
    <property type="entry name" value="RUBREDOXIN_LIKE"/>
    <property type="match status" value="1"/>
</dbReference>
<keyword evidence="1" id="KW-0472">Membrane</keyword>
<sequence>MALQAPVTAKLKNSGPSAAAASTSHVGLRQPSDRFALKSAFFSSSIQLSALSPLKQQTTNPKTATALKISMRAASKQSYICRDCGYIYQDRIPFEKQPDKYFCPVCAAPKRRFRVYEPPVSKNANATDTRKARKAELQRDEAVGKALPIAIAVGVAALAGLYFYLNSAF</sequence>
<dbReference type="CDD" id="cd00350">
    <property type="entry name" value="rubredoxin_like"/>
    <property type="match status" value="1"/>
</dbReference>
<accession>A0AA41SHA7</accession>
<dbReference type="EMBL" id="JAJJMA010150807">
    <property type="protein sequence ID" value="MCL7034870.1"/>
    <property type="molecule type" value="Genomic_DNA"/>
</dbReference>
<dbReference type="GO" id="GO:0005506">
    <property type="term" value="F:iron ion binding"/>
    <property type="evidence" value="ECO:0007669"/>
    <property type="project" value="InterPro"/>
</dbReference>
<keyword evidence="1" id="KW-0812">Transmembrane</keyword>
<proteinExistence type="predicted"/>
<evidence type="ECO:0000256" key="1">
    <source>
        <dbReference type="SAM" id="Phobius"/>
    </source>
</evidence>
<protein>
    <recommendedName>
        <fullName evidence="2">Rubredoxin-like domain-containing protein</fullName>
    </recommendedName>
</protein>
<dbReference type="Proteomes" id="UP001177140">
    <property type="component" value="Unassembled WGS sequence"/>
</dbReference>
<feature type="domain" description="Rubredoxin-like" evidence="2">
    <location>
        <begin position="76"/>
        <end position="116"/>
    </location>
</feature>
<feature type="transmembrane region" description="Helical" evidence="1">
    <location>
        <begin position="146"/>
        <end position="165"/>
    </location>
</feature>